<dbReference type="Gene3D" id="3.40.50.1110">
    <property type="entry name" value="SGNH hydrolase"/>
    <property type="match status" value="1"/>
</dbReference>
<protein>
    <submittedName>
        <fullName evidence="11">Acyltransferase</fullName>
    </submittedName>
</protein>
<feature type="transmembrane region" description="Helical" evidence="8">
    <location>
        <begin position="248"/>
        <end position="268"/>
    </location>
</feature>
<dbReference type="Pfam" id="PF01757">
    <property type="entry name" value="Acyl_transf_3"/>
    <property type="match status" value="1"/>
</dbReference>
<keyword evidence="5 8" id="KW-1133">Transmembrane helix</keyword>
<dbReference type="EMBL" id="AP027731">
    <property type="protein sequence ID" value="BDZ44328.1"/>
    <property type="molecule type" value="Genomic_DNA"/>
</dbReference>
<feature type="domain" description="Acyltransferase 3" evidence="9">
    <location>
        <begin position="25"/>
        <end position="357"/>
    </location>
</feature>
<keyword evidence="4 8" id="KW-0812">Transmembrane</keyword>
<evidence type="ECO:0000256" key="3">
    <source>
        <dbReference type="ARBA" id="ARBA00022679"/>
    </source>
</evidence>
<feature type="transmembrane region" description="Helical" evidence="8">
    <location>
        <begin position="315"/>
        <end position="334"/>
    </location>
</feature>
<feature type="transmembrane region" description="Helical" evidence="8">
    <location>
        <begin position="91"/>
        <end position="110"/>
    </location>
</feature>
<dbReference type="Pfam" id="PF19040">
    <property type="entry name" value="SGNH"/>
    <property type="match status" value="1"/>
</dbReference>
<evidence type="ECO:0000256" key="1">
    <source>
        <dbReference type="ARBA" id="ARBA00004651"/>
    </source>
</evidence>
<evidence type="ECO:0000256" key="7">
    <source>
        <dbReference type="ARBA" id="ARBA00023315"/>
    </source>
</evidence>
<keyword evidence="6 8" id="KW-0472">Membrane</keyword>
<gene>
    <name evidence="11" type="ORF">GCM10025866_02370</name>
</gene>
<feature type="transmembrane region" description="Helical" evidence="8">
    <location>
        <begin position="274"/>
        <end position="294"/>
    </location>
</feature>
<dbReference type="InterPro" id="IPR002656">
    <property type="entry name" value="Acyl_transf_3_dom"/>
</dbReference>
<evidence type="ECO:0000256" key="6">
    <source>
        <dbReference type="ARBA" id="ARBA00023136"/>
    </source>
</evidence>
<dbReference type="InterPro" id="IPR043968">
    <property type="entry name" value="SGNH"/>
</dbReference>
<dbReference type="InterPro" id="IPR050879">
    <property type="entry name" value="Acyltransferase_3"/>
</dbReference>
<keyword evidence="3" id="KW-0808">Transferase</keyword>
<feature type="transmembrane region" description="Helical" evidence="8">
    <location>
        <begin position="51"/>
        <end position="70"/>
    </location>
</feature>
<dbReference type="SUPFAM" id="SSF52266">
    <property type="entry name" value="SGNH hydrolase"/>
    <property type="match status" value="1"/>
</dbReference>
<feature type="transmembrane region" description="Helical" evidence="8">
    <location>
        <begin position="163"/>
        <end position="181"/>
    </location>
</feature>
<dbReference type="GO" id="GO:0016746">
    <property type="term" value="F:acyltransferase activity"/>
    <property type="evidence" value="ECO:0007669"/>
    <property type="project" value="UniProtKB-KW"/>
</dbReference>
<keyword evidence="12" id="KW-1185">Reference proteome</keyword>
<feature type="transmembrane region" description="Helical" evidence="8">
    <location>
        <begin position="404"/>
        <end position="425"/>
    </location>
</feature>
<feature type="domain" description="SGNH" evidence="10">
    <location>
        <begin position="493"/>
        <end position="721"/>
    </location>
</feature>
<dbReference type="PANTHER" id="PTHR23028:SF53">
    <property type="entry name" value="ACYL_TRANSF_3 DOMAIN-CONTAINING PROTEIN"/>
    <property type="match status" value="1"/>
</dbReference>
<name>A0ABN6XJP6_9MICO</name>
<accession>A0ABN6XJP6</accession>
<evidence type="ECO:0000313" key="12">
    <source>
        <dbReference type="Proteomes" id="UP001321498"/>
    </source>
</evidence>
<dbReference type="InterPro" id="IPR036514">
    <property type="entry name" value="SGNH_hydro_sf"/>
</dbReference>
<evidence type="ECO:0000259" key="9">
    <source>
        <dbReference type="Pfam" id="PF01757"/>
    </source>
</evidence>
<evidence type="ECO:0000256" key="8">
    <source>
        <dbReference type="SAM" id="Phobius"/>
    </source>
</evidence>
<evidence type="ECO:0000313" key="11">
    <source>
        <dbReference type="EMBL" id="BDZ44328.1"/>
    </source>
</evidence>
<keyword evidence="7 11" id="KW-0012">Acyltransferase</keyword>
<sequence length="735" mass="78954">MSSETGLNPIAVKSQGARKGAFRPDIQGLRALAVVAVIFDHLLGWPSGGFVGVDVFFVISGFLITGLLLREHEKTGRISFLNFYRRRVKRILPAATVVLAVTIAAAYFIYNSGRFVSTLIDGLWSLLFAANWRFAIAKTDYFQAHGPVSALQHYWSLSVEEQFYFVWPWLMLAIFLISAAARRGHATGRAVAGVAMVVITVASFSWAVYETQVSAATAYFSTFSRAWELGIGALIAVYAPVARRIPAVLRPVLGWAGLAGIVFSLFVVNDRVAFPAPWAALPVLSAALVIIAGTGGTQRFLAPLTNTVAGYLGDISYSLYLWHFPVIILLAEFFRPGDVGYFVLASVLILASSVLSYHLIEDPVRKSAWLSPPAEAAAIAEARTAAQRSRRLQRGRGESRLKRWAIPLLGLEALVVAALVAAAFVPRAVPTHPQALVPVPTPSATASAPATAAEELQQKLALAVNAKEWPSDLSPAIDQVASDLNPEMQQAGCLNPPDLDDQSVCTFGSGDRSVVVVGDSFAVAWMPAVRGAFEPRGYTVRGIGFSTCPFSAIVMKIESGQKATDLCNDSRAREVELINTLEPDVVIVVDSEYTFGQTAVSPDSPSPQAAWVDGRVEILDAVKAEGRRIILLSPNPSGQDPAVCVTRVSTPADCLSQIGEGWQLKAQADRAAAEAAGVEYFDTSSWFCTRTWCPIFAGTAPMRWDVGHLTPEYSSMIAPALGELLFPGETATAAP</sequence>
<evidence type="ECO:0000256" key="2">
    <source>
        <dbReference type="ARBA" id="ARBA00022475"/>
    </source>
</evidence>
<comment type="subcellular location">
    <subcellularLocation>
        <location evidence="1">Cell membrane</location>
        <topology evidence="1">Multi-pass membrane protein</topology>
    </subcellularLocation>
</comment>
<evidence type="ECO:0000256" key="5">
    <source>
        <dbReference type="ARBA" id="ARBA00022989"/>
    </source>
</evidence>
<evidence type="ECO:0000256" key="4">
    <source>
        <dbReference type="ARBA" id="ARBA00022692"/>
    </source>
</evidence>
<feature type="transmembrane region" description="Helical" evidence="8">
    <location>
        <begin position="190"/>
        <end position="209"/>
    </location>
</feature>
<dbReference type="PANTHER" id="PTHR23028">
    <property type="entry name" value="ACETYLTRANSFERASE"/>
    <property type="match status" value="1"/>
</dbReference>
<feature type="transmembrane region" description="Helical" evidence="8">
    <location>
        <begin position="340"/>
        <end position="360"/>
    </location>
</feature>
<proteinExistence type="predicted"/>
<organism evidence="11 12">
    <name type="scientific">Naasia aerilata</name>
    <dbReference type="NCBI Taxonomy" id="1162966"/>
    <lineage>
        <taxon>Bacteria</taxon>
        <taxon>Bacillati</taxon>
        <taxon>Actinomycetota</taxon>
        <taxon>Actinomycetes</taxon>
        <taxon>Micrococcales</taxon>
        <taxon>Microbacteriaceae</taxon>
        <taxon>Naasia</taxon>
    </lineage>
</organism>
<keyword evidence="2" id="KW-1003">Cell membrane</keyword>
<dbReference type="Proteomes" id="UP001321498">
    <property type="component" value="Chromosome"/>
</dbReference>
<reference evidence="12" key="1">
    <citation type="journal article" date="2019" name="Int. J. Syst. Evol. Microbiol.">
        <title>The Global Catalogue of Microorganisms (GCM) 10K type strain sequencing project: providing services to taxonomists for standard genome sequencing and annotation.</title>
        <authorList>
            <consortium name="The Broad Institute Genomics Platform"/>
            <consortium name="The Broad Institute Genome Sequencing Center for Infectious Disease"/>
            <person name="Wu L."/>
            <person name="Ma J."/>
        </authorList>
    </citation>
    <scope>NUCLEOTIDE SEQUENCE [LARGE SCALE GENOMIC DNA]</scope>
    <source>
        <strain evidence="12">NBRC 108725</strain>
    </source>
</reference>
<evidence type="ECO:0000259" key="10">
    <source>
        <dbReference type="Pfam" id="PF19040"/>
    </source>
</evidence>
<feature type="transmembrane region" description="Helical" evidence="8">
    <location>
        <begin position="215"/>
        <end position="241"/>
    </location>
</feature>